<evidence type="ECO:0000256" key="3">
    <source>
        <dbReference type="ARBA" id="ARBA00022801"/>
    </source>
</evidence>
<dbReference type="InterPro" id="IPR038765">
    <property type="entry name" value="Papain-like_cys_pep_sf"/>
</dbReference>
<dbReference type="Pfam" id="PF25435">
    <property type="entry name" value="PalB_C"/>
    <property type="match status" value="1"/>
</dbReference>
<feature type="domain" description="Calpain catalytic" evidence="7">
    <location>
        <begin position="119"/>
        <end position="445"/>
    </location>
</feature>
<feature type="active site" evidence="5">
    <location>
        <position position="366"/>
    </location>
</feature>
<dbReference type="Pfam" id="PF00648">
    <property type="entry name" value="Peptidase_C2"/>
    <property type="match status" value="1"/>
</dbReference>
<dbReference type="Proteomes" id="UP000224634">
    <property type="component" value="Unassembled WGS sequence"/>
</dbReference>
<dbReference type="PROSITE" id="PS50203">
    <property type="entry name" value="CALPAIN_CAT"/>
    <property type="match status" value="1"/>
</dbReference>
<name>A0A2B7YPX6_POLH7</name>
<evidence type="ECO:0000259" key="7">
    <source>
        <dbReference type="PROSITE" id="PS50203"/>
    </source>
</evidence>
<dbReference type="AlphaFoldDB" id="A0A2B7YPX6"/>
<dbReference type="GO" id="GO:0004198">
    <property type="term" value="F:calcium-dependent cysteine-type endopeptidase activity"/>
    <property type="evidence" value="ECO:0007669"/>
    <property type="project" value="InterPro"/>
</dbReference>
<keyword evidence="9" id="KW-1185">Reference proteome</keyword>
<comment type="caution">
    <text evidence="8">The sequence shown here is derived from an EMBL/GenBank/DDBJ whole genome shotgun (WGS) entry which is preliminary data.</text>
</comment>
<comment type="similarity">
    <text evidence="1">Belongs to the peptidase C2 family. PalB/RIM13 subfamily.</text>
</comment>
<keyword evidence="4 5" id="KW-0788">Thiol protease</keyword>
<protein>
    <recommendedName>
        <fullName evidence="7">Calpain catalytic domain-containing protein</fullName>
    </recommendedName>
</protein>
<dbReference type="Gene3D" id="3.90.70.10">
    <property type="entry name" value="Cysteine proteinases"/>
    <property type="match status" value="1"/>
</dbReference>
<reference evidence="8 9" key="1">
    <citation type="submission" date="2017-10" db="EMBL/GenBank/DDBJ databases">
        <title>Comparative genomics in systemic dimorphic fungi from Ajellomycetaceae.</title>
        <authorList>
            <person name="Munoz J.F."/>
            <person name="Mcewen J.G."/>
            <person name="Clay O.K."/>
            <person name="Cuomo C.A."/>
        </authorList>
    </citation>
    <scope>NUCLEOTIDE SEQUENCE [LARGE SCALE GENOMIC DNA]</scope>
    <source>
        <strain evidence="8 9">UAMH7299</strain>
    </source>
</reference>
<dbReference type="SMART" id="SM00720">
    <property type="entry name" value="calpain_III"/>
    <property type="match status" value="1"/>
</dbReference>
<dbReference type="Gene3D" id="2.60.120.380">
    <property type="match status" value="1"/>
</dbReference>
<evidence type="ECO:0000256" key="6">
    <source>
        <dbReference type="SAM" id="Coils"/>
    </source>
</evidence>
<evidence type="ECO:0000256" key="5">
    <source>
        <dbReference type="PROSITE-ProRule" id="PRU00239"/>
    </source>
</evidence>
<accession>A0A2B7YPX6</accession>
<evidence type="ECO:0000256" key="2">
    <source>
        <dbReference type="ARBA" id="ARBA00022670"/>
    </source>
</evidence>
<dbReference type="InterPro" id="IPR001300">
    <property type="entry name" value="Peptidase_C2_calpain_cat"/>
</dbReference>
<evidence type="ECO:0000313" key="8">
    <source>
        <dbReference type="EMBL" id="PGH23230.1"/>
    </source>
</evidence>
<dbReference type="InterPro" id="IPR022683">
    <property type="entry name" value="Calpain_III"/>
</dbReference>
<dbReference type="CDD" id="cd00044">
    <property type="entry name" value="CysPc"/>
    <property type="match status" value="1"/>
</dbReference>
<feature type="active site" evidence="5">
    <location>
        <position position="197"/>
    </location>
</feature>
<organism evidence="8 9">
    <name type="scientific">Polytolypa hystricis (strain UAMH7299)</name>
    <dbReference type="NCBI Taxonomy" id="1447883"/>
    <lineage>
        <taxon>Eukaryota</taxon>
        <taxon>Fungi</taxon>
        <taxon>Dikarya</taxon>
        <taxon>Ascomycota</taxon>
        <taxon>Pezizomycotina</taxon>
        <taxon>Eurotiomycetes</taxon>
        <taxon>Eurotiomycetidae</taxon>
        <taxon>Onygenales</taxon>
        <taxon>Onygenales incertae sedis</taxon>
        <taxon>Polytolypa</taxon>
    </lineage>
</organism>
<feature type="coiled-coil region" evidence="6">
    <location>
        <begin position="8"/>
        <end position="75"/>
    </location>
</feature>
<dbReference type="InterPro" id="IPR036213">
    <property type="entry name" value="Calpain_III_sf"/>
</dbReference>
<keyword evidence="6" id="KW-0175">Coiled coil</keyword>
<dbReference type="SUPFAM" id="SSF49758">
    <property type="entry name" value="Calpain large subunit, middle domain (domain III)"/>
    <property type="match status" value="2"/>
</dbReference>
<keyword evidence="2 5" id="KW-0645">Protease</keyword>
<dbReference type="EMBL" id="PDNA01000026">
    <property type="protein sequence ID" value="PGH23230.1"/>
    <property type="molecule type" value="Genomic_DNA"/>
</dbReference>
<sequence>MSNPAPNLKALEAQAAKAEKNAATATTQTKALESAINAAELYMNALKLAGSSTDRRRLDARCKELLTRAENIKKAPTWPLNISRTVITESTASRPEPVSSRALSNREQIILLETSRLHGCVFPPWKAAPALEEFEQPDNGELFTDSSELHFSPLQRNIFGGWKRLSELLSDEGSGHVDPVMETTSSVDLVQDITTDCSVVASLCAVISQVERGYSKQSALIKIYPSDKETGVPLLSRSGKYIFCMYFNGCYRKVIIDDRLPSSKTSRSIFVIDRNNPALLWPALVEKAYLKVRGGYDFPGSNSGTDIWVLTGWIPEQIFLHHDDSSSYELWQRLFNAFLKGDVLLTIGTGSLTEDEENELGLVSTHDYAILDMKEEDGHRQLLVKNPWAAGVGWKGAEQPTIDTSEERSSLSGSPHRSPLAPGTFWMDFGRSLQNFENLYLNWNPTFFSYRQDIHFNWDLASANSSIGCFVGNPQFSVASKNGGLVWLLLSKHFRTSDYTRSSDQLVESSPGHDGPGFISIYLFRNNGQRVFLSDGALRRGPYIDSPNTLMRFEMPPNTTYTVVAAEQSLPRSAHNLALSGFSTSPLTISRAAEMYGHAQKFHSAWTPSTAGGNTGSERYPSNPQFSIKITETCDVSVLLESANADFATHVKIIWSNGKRVGSVLSRDIVSDSGDYRPSCSLARADNMIKGVYTIVCSTFAPDQLGKFTLWIKTTKPCTVKPLPAESAGRLSVSSGIGTFSPGTDRIVAPLSAPRLTRIKLIARHKGSRIGDRTVAPSPILMTIELGRGPYKEILATSGDGEFSDAIAGICIEDFDLQPRFEHRHGIWIAVERVGGPSGQVEDTIQLEILSEERVSIGPWRDSDG</sequence>
<evidence type="ECO:0000256" key="1">
    <source>
        <dbReference type="ARBA" id="ARBA00010193"/>
    </source>
</evidence>
<gene>
    <name evidence="8" type="ORF">AJ80_02646</name>
</gene>
<evidence type="ECO:0000313" key="9">
    <source>
        <dbReference type="Proteomes" id="UP000224634"/>
    </source>
</evidence>
<proteinExistence type="inferred from homology"/>
<dbReference type="STRING" id="1447883.A0A2B7YPX6"/>
<dbReference type="GO" id="GO:0006508">
    <property type="term" value="P:proteolysis"/>
    <property type="evidence" value="ECO:0007669"/>
    <property type="project" value="UniProtKB-KW"/>
</dbReference>
<feature type="active site" evidence="5">
    <location>
        <position position="386"/>
    </location>
</feature>
<dbReference type="SUPFAM" id="SSF54001">
    <property type="entry name" value="Cysteine proteinases"/>
    <property type="match status" value="1"/>
</dbReference>
<dbReference type="PANTHER" id="PTHR46143:SF1">
    <property type="entry name" value="CALPAIN-7"/>
    <property type="match status" value="1"/>
</dbReference>
<dbReference type="InterPro" id="IPR051297">
    <property type="entry name" value="PalB/RIM13"/>
</dbReference>
<evidence type="ECO:0000256" key="4">
    <source>
        <dbReference type="ARBA" id="ARBA00022807"/>
    </source>
</evidence>
<dbReference type="PANTHER" id="PTHR46143">
    <property type="entry name" value="CALPAIN-7"/>
    <property type="match status" value="1"/>
</dbReference>
<dbReference type="SMART" id="SM00230">
    <property type="entry name" value="CysPc"/>
    <property type="match status" value="1"/>
</dbReference>
<keyword evidence="3 5" id="KW-0378">Hydrolase</keyword>
<dbReference type="OrthoDB" id="167576at2759"/>